<dbReference type="CDD" id="cd00431">
    <property type="entry name" value="cysteine_hydrolases"/>
    <property type="match status" value="1"/>
</dbReference>
<protein>
    <recommendedName>
        <fullName evidence="4">Isochorismatase-like domain-containing protein</fullName>
    </recommendedName>
</protein>
<evidence type="ECO:0000259" key="4">
    <source>
        <dbReference type="Pfam" id="PF00857"/>
    </source>
</evidence>
<dbReference type="InterPro" id="IPR000868">
    <property type="entry name" value="Isochorismatase-like_dom"/>
</dbReference>
<dbReference type="Gene3D" id="3.40.50.850">
    <property type="entry name" value="Isochorismatase-like"/>
    <property type="match status" value="1"/>
</dbReference>
<evidence type="ECO:0000313" key="6">
    <source>
        <dbReference type="Proteomes" id="UP000015241"/>
    </source>
</evidence>
<dbReference type="AlphaFoldDB" id="S8DLD8"/>
<proteinExistence type="inferred from homology"/>
<dbReference type="InterPro" id="IPR050272">
    <property type="entry name" value="Isochorismatase-like_hydrls"/>
</dbReference>
<dbReference type="SUPFAM" id="SSF52499">
    <property type="entry name" value="Isochorismatase-like hydrolases"/>
    <property type="match status" value="1"/>
</dbReference>
<dbReference type="PANTHER" id="PTHR43540">
    <property type="entry name" value="PEROXYUREIDOACRYLATE/UREIDOACRYLATE AMIDOHYDROLASE-RELATED"/>
    <property type="match status" value="1"/>
</dbReference>
<keyword evidence="2" id="KW-0378">Hydrolase</keyword>
<gene>
    <name evidence="5" type="ORF">FOMPIDRAFT_131247</name>
</gene>
<dbReference type="Pfam" id="PF00857">
    <property type="entry name" value="Isochorismatase"/>
    <property type="match status" value="1"/>
</dbReference>
<evidence type="ECO:0000256" key="3">
    <source>
        <dbReference type="SAM" id="MobiDB-lite"/>
    </source>
</evidence>
<evidence type="ECO:0000256" key="1">
    <source>
        <dbReference type="ARBA" id="ARBA00006336"/>
    </source>
</evidence>
<dbReference type="Proteomes" id="UP000015241">
    <property type="component" value="Unassembled WGS sequence"/>
</dbReference>
<dbReference type="OrthoDB" id="245563at2759"/>
<dbReference type="EMBL" id="KE504236">
    <property type="protein sequence ID" value="EPS94351.1"/>
    <property type="molecule type" value="Genomic_DNA"/>
</dbReference>
<dbReference type="PANTHER" id="PTHR43540:SF9">
    <property type="entry name" value="FAMILY HYDROLASE, PUTATIVE (AFU_ORTHOLOGUE AFUA_2G08700)-RELATED"/>
    <property type="match status" value="1"/>
</dbReference>
<dbReference type="eggNOG" id="ENOG502QTD4">
    <property type="taxonomic scope" value="Eukaryota"/>
</dbReference>
<accession>S8DLD8</accession>
<sequence>MADSATEDSSQHERRISARPYDWPHDGALSRATTALVVIDMQNDFCSEDGYIAHLGYPITNTRAAIPNITRLLAAFRAAQYPVYHTREGHRPDLSTLTSRELFRSRNNPSGLGIGDRGPLGRLLVRGEPGHDVIRELYPLPNEPVVDKPGRSAFAYTDFELLLKVRGVTKLVVCGVTADVCVHSTIREGNDRGYECLLVEDATGSVSEELRRAAVEMMEIEGGIFGAVARTDDVLAALEKMSD</sequence>
<feature type="region of interest" description="Disordered" evidence="3">
    <location>
        <begin position="1"/>
        <end position="23"/>
    </location>
</feature>
<dbReference type="InParanoid" id="S8DLD8"/>
<evidence type="ECO:0000313" key="5">
    <source>
        <dbReference type="EMBL" id="EPS94351.1"/>
    </source>
</evidence>
<organism evidence="5 6">
    <name type="scientific">Fomitopsis schrenkii</name>
    <name type="common">Brown rot fungus</name>
    <dbReference type="NCBI Taxonomy" id="2126942"/>
    <lineage>
        <taxon>Eukaryota</taxon>
        <taxon>Fungi</taxon>
        <taxon>Dikarya</taxon>
        <taxon>Basidiomycota</taxon>
        <taxon>Agaricomycotina</taxon>
        <taxon>Agaricomycetes</taxon>
        <taxon>Polyporales</taxon>
        <taxon>Fomitopsis</taxon>
    </lineage>
</organism>
<dbReference type="InterPro" id="IPR036380">
    <property type="entry name" value="Isochorismatase-like_sf"/>
</dbReference>
<keyword evidence="6" id="KW-1185">Reference proteome</keyword>
<comment type="similarity">
    <text evidence="1">Belongs to the isochorismatase family.</text>
</comment>
<dbReference type="HOGENOM" id="CLU_068979_8_0_1"/>
<reference evidence="5 6" key="1">
    <citation type="journal article" date="2012" name="Science">
        <title>The Paleozoic origin of enzymatic lignin decomposition reconstructed from 31 fungal genomes.</title>
        <authorList>
            <person name="Floudas D."/>
            <person name="Binder M."/>
            <person name="Riley R."/>
            <person name="Barry K."/>
            <person name="Blanchette R.A."/>
            <person name="Henrissat B."/>
            <person name="Martinez A.T."/>
            <person name="Otillar R."/>
            <person name="Spatafora J.W."/>
            <person name="Yadav J.S."/>
            <person name="Aerts A."/>
            <person name="Benoit I."/>
            <person name="Boyd A."/>
            <person name="Carlson A."/>
            <person name="Copeland A."/>
            <person name="Coutinho P.M."/>
            <person name="de Vries R.P."/>
            <person name="Ferreira P."/>
            <person name="Findley K."/>
            <person name="Foster B."/>
            <person name="Gaskell J."/>
            <person name="Glotzer D."/>
            <person name="Gorecki P."/>
            <person name="Heitman J."/>
            <person name="Hesse C."/>
            <person name="Hori C."/>
            <person name="Igarashi K."/>
            <person name="Jurgens J.A."/>
            <person name="Kallen N."/>
            <person name="Kersten P."/>
            <person name="Kohler A."/>
            <person name="Kuees U."/>
            <person name="Kumar T.K.A."/>
            <person name="Kuo A."/>
            <person name="LaButti K."/>
            <person name="Larrondo L.F."/>
            <person name="Lindquist E."/>
            <person name="Ling A."/>
            <person name="Lombard V."/>
            <person name="Lucas S."/>
            <person name="Lundell T."/>
            <person name="Martin R."/>
            <person name="McLaughlin D.J."/>
            <person name="Morgenstern I."/>
            <person name="Morin E."/>
            <person name="Murat C."/>
            <person name="Nagy L.G."/>
            <person name="Nolan M."/>
            <person name="Ohm R.A."/>
            <person name="Patyshakuliyeva A."/>
            <person name="Rokas A."/>
            <person name="Ruiz-Duenas F.J."/>
            <person name="Sabat G."/>
            <person name="Salamov A."/>
            <person name="Samejima M."/>
            <person name="Schmutz J."/>
            <person name="Slot J.C."/>
            <person name="St John F."/>
            <person name="Stenlid J."/>
            <person name="Sun H."/>
            <person name="Sun S."/>
            <person name="Syed K."/>
            <person name="Tsang A."/>
            <person name="Wiebenga A."/>
            <person name="Young D."/>
            <person name="Pisabarro A."/>
            <person name="Eastwood D.C."/>
            <person name="Martin F."/>
            <person name="Cullen D."/>
            <person name="Grigoriev I.V."/>
            <person name="Hibbett D.S."/>
        </authorList>
    </citation>
    <scope>NUCLEOTIDE SEQUENCE</scope>
    <source>
        <strain evidence="6">FP-58527</strain>
    </source>
</reference>
<name>S8DLD8_FOMSC</name>
<feature type="domain" description="Isochorismatase-like" evidence="4">
    <location>
        <begin position="34"/>
        <end position="231"/>
    </location>
</feature>
<dbReference type="GO" id="GO:0016787">
    <property type="term" value="F:hydrolase activity"/>
    <property type="evidence" value="ECO:0007669"/>
    <property type="project" value="UniProtKB-KW"/>
</dbReference>
<evidence type="ECO:0000256" key="2">
    <source>
        <dbReference type="ARBA" id="ARBA00022801"/>
    </source>
</evidence>